<dbReference type="OrthoDB" id="629734at2759"/>
<dbReference type="Pfam" id="PF00646">
    <property type="entry name" value="F-box"/>
    <property type="match status" value="1"/>
</dbReference>
<accession>W1PA91</accession>
<dbReference type="SUPFAM" id="SSF81383">
    <property type="entry name" value="F-box domain"/>
    <property type="match status" value="1"/>
</dbReference>
<reference evidence="3" key="1">
    <citation type="journal article" date="2013" name="Science">
        <title>The Amborella genome and the evolution of flowering plants.</title>
        <authorList>
            <consortium name="Amborella Genome Project"/>
        </authorList>
    </citation>
    <scope>NUCLEOTIDE SEQUENCE [LARGE SCALE GENOMIC DNA]</scope>
</reference>
<sequence length="495" mass="56311">MKKHCAVKAGLQKTEGMNRDVGSSDFISNLPDCILSCITGRLSMKDAVRTSVLSKKWKYVWTSATGLDMNEDCFCLNNQNGWRNERRISTEDKRKKMVKAVSHVFNSHIGHIEKFQLLFNPGIYTSHVDQWISFLTCSGAQEVDLDFRFQLKKFVVNFYRLPSYFFDCESLRVLTLQNCLIQLPVDFKGFKSLAVLVLSGVYIQGSHLEGLVSKCERLQSLTLQNAWGFKFIKIRSPLKSLQCLTIDNNCRVSLCEVLVDAPNLLSLNVTGYMSNHFNVHALVFNFPRLVNFSCTCVSHSPFTLDGEQADVLVMVLKKLAYVENMSLLGSFIKLCIGRSNFPVFGNLRKLSIKVDMTQPLEVTEFTCFLKSCPSLKELVIWCDEPHGKKYSSGLWENVEPTDCIIHHLERVVINDFSGEEDGMGFMNFLLKNARVLKKITVNFNKGLWKDTQELALRGLKRLERADGHVELLIGYVSFWDDYILIRKCAGSTCTS</sequence>
<dbReference type="Gene3D" id="3.80.10.10">
    <property type="entry name" value="Ribonuclease Inhibitor"/>
    <property type="match status" value="1"/>
</dbReference>
<dbReference type="SMART" id="SM00579">
    <property type="entry name" value="FBD"/>
    <property type="match status" value="1"/>
</dbReference>
<feature type="domain" description="FBD" evidence="1">
    <location>
        <begin position="402"/>
        <end position="474"/>
    </location>
</feature>
<keyword evidence="3" id="KW-1185">Reference proteome</keyword>
<dbReference type="Pfam" id="PF23622">
    <property type="entry name" value="LRR_At1g61320_AtMIF1"/>
    <property type="match status" value="1"/>
</dbReference>
<dbReference type="Proteomes" id="UP000017836">
    <property type="component" value="Unassembled WGS sequence"/>
</dbReference>
<dbReference type="PANTHER" id="PTHR31900:SF30">
    <property type="entry name" value="SUPERFAMILY PROTEIN, PUTATIVE-RELATED"/>
    <property type="match status" value="1"/>
</dbReference>
<evidence type="ECO:0000313" key="2">
    <source>
        <dbReference type="EMBL" id="ERN04843.1"/>
    </source>
</evidence>
<evidence type="ECO:0000259" key="1">
    <source>
        <dbReference type="SMART" id="SM00579"/>
    </source>
</evidence>
<dbReference type="InterPro" id="IPR006566">
    <property type="entry name" value="FBD"/>
</dbReference>
<dbReference type="Gramene" id="ERN04843">
    <property type="protein sequence ID" value="ERN04843"/>
    <property type="gene ID" value="AMTR_s00146p00056530"/>
</dbReference>
<dbReference type="EMBL" id="KI394155">
    <property type="protein sequence ID" value="ERN04843.1"/>
    <property type="molecule type" value="Genomic_DNA"/>
</dbReference>
<dbReference type="InterPro" id="IPR053781">
    <property type="entry name" value="F-box_AtFBL13-like"/>
</dbReference>
<dbReference type="AlphaFoldDB" id="W1PA91"/>
<dbReference type="InterPro" id="IPR055357">
    <property type="entry name" value="LRR_At1g61320_AtMIF1"/>
</dbReference>
<dbReference type="InterPro" id="IPR050232">
    <property type="entry name" value="FBL13/AtMIF1-like"/>
</dbReference>
<dbReference type="InterPro" id="IPR032675">
    <property type="entry name" value="LRR_dom_sf"/>
</dbReference>
<dbReference type="eggNOG" id="ENOG502RQPH">
    <property type="taxonomic scope" value="Eukaryota"/>
</dbReference>
<proteinExistence type="predicted"/>
<dbReference type="CDD" id="cd22160">
    <property type="entry name" value="F-box_AtFBL13-like"/>
    <property type="match status" value="1"/>
</dbReference>
<dbReference type="InterPro" id="IPR036047">
    <property type="entry name" value="F-box-like_dom_sf"/>
</dbReference>
<dbReference type="PANTHER" id="PTHR31900">
    <property type="entry name" value="F-BOX/RNI SUPERFAMILY PROTEIN-RELATED"/>
    <property type="match status" value="1"/>
</dbReference>
<protein>
    <recommendedName>
        <fullName evidence="1">FBD domain-containing protein</fullName>
    </recommendedName>
</protein>
<dbReference type="InterPro" id="IPR001810">
    <property type="entry name" value="F-box_dom"/>
</dbReference>
<evidence type="ECO:0000313" key="3">
    <source>
        <dbReference type="Proteomes" id="UP000017836"/>
    </source>
</evidence>
<organism evidence="2 3">
    <name type="scientific">Amborella trichopoda</name>
    <dbReference type="NCBI Taxonomy" id="13333"/>
    <lineage>
        <taxon>Eukaryota</taxon>
        <taxon>Viridiplantae</taxon>
        <taxon>Streptophyta</taxon>
        <taxon>Embryophyta</taxon>
        <taxon>Tracheophyta</taxon>
        <taxon>Spermatophyta</taxon>
        <taxon>Magnoliopsida</taxon>
        <taxon>Amborellales</taxon>
        <taxon>Amborellaceae</taxon>
        <taxon>Amborella</taxon>
    </lineage>
</organism>
<dbReference type="SUPFAM" id="SSF52047">
    <property type="entry name" value="RNI-like"/>
    <property type="match status" value="1"/>
</dbReference>
<name>W1PA91_AMBTC</name>
<dbReference type="HOGENOM" id="CLU_010721_0_2_1"/>
<gene>
    <name evidence="2" type="ORF">AMTR_s00146p00056530</name>
</gene>